<dbReference type="EMBL" id="KE747806">
    <property type="protein sequence ID" value="RMZ66216.1"/>
    <property type="molecule type" value="Genomic_DNA"/>
</dbReference>
<keyword evidence="2" id="KW-1185">Reference proteome</keyword>
<name>A0A3M7LVL1_9PLEO</name>
<gene>
    <name evidence="1" type="ORF">GMOD_00005299</name>
</gene>
<organism evidence="1 2">
    <name type="scientific">Pyrenophora seminiperda CCB06</name>
    <dbReference type="NCBI Taxonomy" id="1302712"/>
    <lineage>
        <taxon>Eukaryota</taxon>
        <taxon>Fungi</taxon>
        <taxon>Dikarya</taxon>
        <taxon>Ascomycota</taxon>
        <taxon>Pezizomycotina</taxon>
        <taxon>Dothideomycetes</taxon>
        <taxon>Pleosporomycetidae</taxon>
        <taxon>Pleosporales</taxon>
        <taxon>Pleosporineae</taxon>
        <taxon>Pleosporaceae</taxon>
        <taxon>Pyrenophora</taxon>
    </lineage>
</organism>
<protein>
    <submittedName>
        <fullName evidence="1">Toxin biosynthesis</fullName>
    </submittedName>
</protein>
<dbReference type="AlphaFoldDB" id="A0A3M7LVL1"/>
<sequence>MTSILHAQANLITPVPSNINFYERTVGMFQFFMWQALAISLEDAVQGIWELGCARFGIDRQKGGVKLVEANIGRLWVCTSMWISMPWAADLTLRFRFGDALMVPFSLVGPWVGRALEAMRLEAMK</sequence>
<reference evidence="1 2" key="1">
    <citation type="journal article" date="2014" name="PLoS ONE">
        <title>De novo Genome Assembly of the Fungal Plant Pathogen Pyrenophora semeniperda.</title>
        <authorList>
            <person name="Soliai M.M."/>
            <person name="Meyer S.E."/>
            <person name="Udall J.A."/>
            <person name="Elzinga D.E."/>
            <person name="Hermansen R.A."/>
            <person name="Bodily P.M."/>
            <person name="Hart A.A."/>
            <person name="Coleman C.E."/>
        </authorList>
    </citation>
    <scope>NUCLEOTIDE SEQUENCE [LARGE SCALE GENOMIC DNA]</scope>
    <source>
        <strain evidence="1 2">CCB06</strain>
        <tissue evidence="1">Mycelium</tissue>
    </source>
</reference>
<proteinExistence type="predicted"/>
<accession>A0A3M7LVL1</accession>
<evidence type="ECO:0000313" key="1">
    <source>
        <dbReference type="EMBL" id="RMZ66216.1"/>
    </source>
</evidence>
<dbReference type="OrthoDB" id="1077582at2759"/>
<dbReference type="Proteomes" id="UP000265663">
    <property type="component" value="Unassembled WGS sequence"/>
</dbReference>
<evidence type="ECO:0000313" key="2">
    <source>
        <dbReference type="Proteomes" id="UP000265663"/>
    </source>
</evidence>